<dbReference type="EMBL" id="JOPA01000002">
    <property type="protein sequence ID" value="OUI96871.1"/>
    <property type="molecule type" value="Genomic_DNA"/>
</dbReference>
<accession>A0A252AYI4</accession>
<dbReference type="GO" id="GO:0006302">
    <property type="term" value="P:double-strand break repair"/>
    <property type="evidence" value="ECO:0007669"/>
    <property type="project" value="InterPro"/>
</dbReference>
<gene>
    <name evidence="4" type="ORF">HK17_06430</name>
</gene>
<evidence type="ECO:0000256" key="1">
    <source>
        <dbReference type="SAM" id="Coils"/>
    </source>
</evidence>
<feature type="coiled-coil region" evidence="1">
    <location>
        <begin position="279"/>
        <end position="386"/>
    </location>
</feature>
<reference evidence="5" key="1">
    <citation type="submission" date="2014-06" db="EMBL/GenBank/DDBJ databases">
        <authorList>
            <person name="Winans N.J."/>
            <person name="Newell P.D."/>
            <person name="Douglas A.E."/>
        </authorList>
    </citation>
    <scope>NUCLEOTIDE SEQUENCE [LARGE SCALE GENOMIC DNA]</scope>
</reference>
<dbReference type="InterPro" id="IPR027417">
    <property type="entry name" value="P-loop_NTPase"/>
</dbReference>
<feature type="region of interest" description="Disordered" evidence="2">
    <location>
        <begin position="567"/>
        <end position="593"/>
    </location>
</feature>
<feature type="compositionally biased region" description="Low complexity" evidence="2">
    <location>
        <begin position="567"/>
        <end position="592"/>
    </location>
</feature>
<feature type="domain" description="Rad50/SbcC-type AAA" evidence="3">
    <location>
        <begin position="5"/>
        <end position="256"/>
    </location>
</feature>
<name>A0A252AYI4_9PROT</name>
<dbReference type="Pfam" id="PF13476">
    <property type="entry name" value="AAA_23"/>
    <property type="match status" value="1"/>
</dbReference>
<organism evidence="4 5">
    <name type="scientific">Acetobacter indonesiensis</name>
    <dbReference type="NCBI Taxonomy" id="104101"/>
    <lineage>
        <taxon>Bacteria</taxon>
        <taxon>Pseudomonadati</taxon>
        <taxon>Pseudomonadota</taxon>
        <taxon>Alphaproteobacteria</taxon>
        <taxon>Acetobacterales</taxon>
        <taxon>Acetobacteraceae</taxon>
        <taxon>Acetobacter</taxon>
    </lineage>
</organism>
<dbReference type="Gene3D" id="3.40.50.300">
    <property type="entry name" value="P-loop containing nucleotide triphosphate hydrolases"/>
    <property type="match status" value="2"/>
</dbReference>
<dbReference type="GO" id="GO:0016887">
    <property type="term" value="F:ATP hydrolysis activity"/>
    <property type="evidence" value="ECO:0007669"/>
    <property type="project" value="InterPro"/>
</dbReference>
<dbReference type="PANTHER" id="PTHR41259">
    <property type="entry name" value="DOUBLE-STRAND BREAK REPAIR RAD50 ATPASE, PUTATIVE-RELATED"/>
    <property type="match status" value="1"/>
</dbReference>
<dbReference type="RefSeq" id="WP_086658611.1">
    <property type="nucleotide sequence ID" value="NZ_JBJJWX010000004.1"/>
</dbReference>
<dbReference type="AlphaFoldDB" id="A0A252AYI4"/>
<keyword evidence="1" id="KW-0175">Coiled coil</keyword>
<proteinExistence type="predicted"/>
<sequence>MILTELQIEGFRRFSSPVRLEGLGAGLNVLAAPNEAGKSTLLAALRAALTLRHTSKTSVIKGFAPYGGGAPHVGVKFLWKGTTCALEKRFLTKSRARFSIGSEIFEGDQAEEKLRDLLGLTEAGKAEAAGLWNALLVGQGESFFQPQLTDAGHASLRDCLEQGVEDATGGAAASAVLARVKDRLGLFQTASTNKPTGRYKQVLEQEQQAREGLARLEARKAALEDDLIALDHARRTLREQENPERRAQDEAALKELRIVRDRVLLLDAEEQKARSVLAAAAAAHDAARLEQEKRQENALRQQQLERECSAAKQTLDAVANQLVKARQKFEACRQQREQAERTHQTCRQQRIAASRFAALAHLQRVVEQEKAIVRRAEAAFTRLEQEEAVLAALRIDEAAIQRIRKAAQAYDQAVTVQAANAPTLVVSLEPDAAQRVSLNGQPCADGETRLTSLTTLRIEGIGQFQIIPAQQEQEAAEARRVMARAQLDKLLEQVGCPSVADAELGYEAHRQAVVRVAEARAAYSASLPENTALTPEKARQGLGLLRQQVAQKEADLAVAQKESSAQQAEALSLTPEQAAAAEEAAAQAAETARQAERAEQAACAMVTTQKEKAEAALHNLVQMVQQLQREDAVRAARETAEALAERALQAQKDQKAAQDKVEQLAQARQDDQPLAVVETGIKRLEQALDTTRTAITRLREDIRGRETRVRLAEGEGVDEQIAEARRTAERLRLECESCERERAALALLQQTLADAERTQTERYLAPLMRTVQPAFAAVFPSATIGLDAGFSVQSLTRRQTEDFSALSDGTREQISVLVRLGFAELLYTRQGSSILVLDDALSFSDSLRLERMVDVLAEAATRFQILVLTCRTETAVKLGGRALTLTPTPEFTELR</sequence>
<evidence type="ECO:0000259" key="3">
    <source>
        <dbReference type="Pfam" id="PF13476"/>
    </source>
</evidence>
<dbReference type="Proteomes" id="UP000194641">
    <property type="component" value="Unassembled WGS sequence"/>
</dbReference>
<evidence type="ECO:0000256" key="2">
    <source>
        <dbReference type="SAM" id="MobiDB-lite"/>
    </source>
</evidence>
<dbReference type="SUPFAM" id="SSF52540">
    <property type="entry name" value="P-loop containing nucleoside triphosphate hydrolases"/>
    <property type="match status" value="1"/>
</dbReference>
<dbReference type="PANTHER" id="PTHR41259:SF1">
    <property type="entry name" value="DOUBLE-STRAND BREAK REPAIR RAD50 ATPASE, PUTATIVE-RELATED"/>
    <property type="match status" value="1"/>
</dbReference>
<evidence type="ECO:0000313" key="5">
    <source>
        <dbReference type="Proteomes" id="UP000194641"/>
    </source>
</evidence>
<comment type="caution">
    <text evidence="4">The sequence shown here is derived from an EMBL/GenBank/DDBJ whole genome shotgun (WGS) entry which is preliminary data.</text>
</comment>
<evidence type="ECO:0000313" key="4">
    <source>
        <dbReference type="EMBL" id="OUI96871.1"/>
    </source>
</evidence>
<protein>
    <recommendedName>
        <fullName evidence="3">Rad50/SbcC-type AAA domain-containing protein</fullName>
    </recommendedName>
</protein>
<dbReference type="InterPro" id="IPR038729">
    <property type="entry name" value="Rad50/SbcC_AAA"/>
</dbReference>
<feature type="coiled-coil region" evidence="1">
    <location>
        <begin position="199"/>
        <end position="240"/>
    </location>
</feature>